<evidence type="ECO:0000313" key="6">
    <source>
        <dbReference type="EMBL" id="GHC61217.1"/>
    </source>
</evidence>
<dbReference type="Pfam" id="PF00440">
    <property type="entry name" value="TetR_N"/>
    <property type="match status" value="1"/>
</dbReference>
<evidence type="ECO:0000256" key="1">
    <source>
        <dbReference type="ARBA" id="ARBA00023015"/>
    </source>
</evidence>
<dbReference type="GO" id="GO:0000976">
    <property type="term" value="F:transcription cis-regulatory region binding"/>
    <property type="evidence" value="ECO:0007669"/>
    <property type="project" value="TreeGrafter"/>
</dbReference>
<evidence type="ECO:0000259" key="5">
    <source>
        <dbReference type="PROSITE" id="PS50977"/>
    </source>
</evidence>
<dbReference type="Proteomes" id="UP000638981">
    <property type="component" value="Unassembled WGS sequence"/>
</dbReference>
<evidence type="ECO:0000256" key="3">
    <source>
        <dbReference type="ARBA" id="ARBA00023163"/>
    </source>
</evidence>
<dbReference type="Gene3D" id="1.10.357.10">
    <property type="entry name" value="Tetracycline Repressor, domain 2"/>
    <property type="match status" value="1"/>
</dbReference>
<organism evidence="6 7">
    <name type="scientific">Neogemmobacter tilapiae</name>
    <dbReference type="NCBI Taxonomy" id="875041"/>
    <lineage>
        <taxon>Bacteria</taxon>
        <taxon>Pseudomonadati</taxon>
        <taxon>Pseudomonadota</taxon>
        <taxon>Alphaproteobacteria</taxon>
        <taxon>Rhodobacterales</taxon>
        <taxon>Paracoccaceae</taxon>
        <taxon>Neogemmobacter</taxon>
    </lineage>
</organism>
<keyword evidence="3" id="KW-0804">Transcription</keyword>
<keyword evidence="2 4" id="KW-0238">DNA-binding</keyword>
<dbReference type="GO" id="GO:0003700">
    <property type="term" value="F:DNA-binding transcription factor activity"/>
    <property type="evidence" value="ECO:0007669"/>
    <property type="project" value="TreeGrafter"/>
</dbReference>
<feature type="DNA-binding region" description="H-T-H motif" evidence="4">
    <location>
        <begin position="32"/>
        <end position="51"/>
    </location>
</feature>
<evidence type="ECO:0000256" key="2">
    <source>
        <dbReference type="ARBA" id="ARBA00023125"/>
    </source>
</evidence>
<dbReference type="SUPFAM" id="SSF46689">
    <property type="entry name" value="Homeodomain-like"/>
    <property type="match status" value="1"/>
</dbReference>
<protein>
    <submittedName>
        <fullName evidence="6">TetR family transcriptional regulator</fullName>
    </submittedName>
</protein>
<dbReference type="PROSITE" id="PS50977">
    <property type="entry name" value="HTH_TETR_2"/>
    <property type="match status" value="1"/>
</dbReference>
<dbReference type="PANTHER" id="PTHR30055">
    <property type="entry name" value="HTH-TYPE TRANSCRIPTIONAL REGULATOR RUTR"/>
    <property type="match status" value="1"/>
</dbReference>
<dbReference type="InterPro" id="IPR050109">
    <property type="entry name" value="HTH-type_TetR-like_transc_reg"/>
</dbReference>
<dbReference type="PANTHER" id="PTHR30055:SF234">
    <property type="entry name" value="HTH-TYPE TRANSCRIPTIONAL REGULATOR BETI"/>
    <property type="match status" value="1"/>
</dbReference>
<dbReference type="PRINTS" id="PR00455">
    <property type="entry name" value="HTHTETR"/>
</dbReference>
<keyword evidence="7" id="KW-1185">Reference proteome</keyword>
<name>A0A918WN18_9RHOB</name>
<gene>
    <name evidence="6" type="ORF">GCM10007315_26510</name>
</gene>
<feature type="domain" description="HTH tetR-type" evidence="5">
    <location>
        <begin position="9"/>
        <end position="69"/>
    </location>
</feature>
<accession>A0A918WN18</accession>
<evidence type="ECO:0000313" key="7">
    <source>
        <dbReference type="Proteomes" id="UP000638981"/>
    </source>
</evidence>
<keyword evidence="1" id="KW-0805">Transcription regulation</keyword>
<dbReference type="EMBL" id="BMYJ01000008">
    <property type="protein sequence ID" value="GHC61217.1"/>
    <property type="molecule type" value="Genomic_DNA"/>
</dbReference>
<reference evidence="6" key="2">
    <citation type="submission" date="2020-09" db="EMBL/GenBank/DDBJ databases">
        <authorList>
            <person name="Sun Q."/>
            <person name="Kim S."/>
        </authorList>
    </citation>
    <scope>NUCLEOTIDE SEQUENCE</scope>
    <source>
        <strain evidence="6">KCTC 23310</strain>
    </source>
</reference>
<dbReference type="InterPro" id="IPR001647">
    <property type="entry name" value="HTH_TetR"/>
</dbReference>
<evidence type="ECO:0000256" key="4">
    <source>
        <dbReference type="PROSITE-ProRule" id="PRU00335"/>
    </source>
</evidence>
<comment type="caution">
    <text evidence="6">The sequence shown here is derived from an EMBL/GenBank/DDBJ whole genome shotgun (WGS) entry which is preliminary data.</text>
</comment>
<reference evidence="6" key="1">
    <citation type="journal article" date="2014" name="Int. J. Syst. Evol. Microbiol.">
        <title>Complete genome sequence of Corynebacterium casei LMG S-19264T (=DSM 44701T), isolated from a smear-ripened cheese.</title>
        <authorList>
            <consortium name="US DOE Joint Genome Institute (JGI-PGF)"/>
            <person name="Walter F."/>
            <person name="Albersmeier A."/>
            <person name="Kalinowski J."/>
            <person name="Ruckert C."/>
        </authorList>
    </citation>
    <scope>NUCLEOTIDE SEQUENCE</scope>
    <source>
        <strain evidence="6">KCTC 23310</strain>
    </source>
</reference>
<sequence length="210" mass="23171">MQLAVTPADARSAEILQSIRKMFADKGFDGASMQDLARAAGMSVGNFYRYFPSKAAIVEALVMYDVKDVSREFEKVMEAPDPLAAVRFALEEHVRGHLCDEDIDAPLWAEMSAAAMRKVEIATAMHRMEDEIKNYFFRVFAKVTGLSVEECAARFNAHVLFMMLMIKGSAMVCPPSLRTEPGLQALIMRAVDDVLADISAAKLSAQRAKG</sequence>
<dbReference type="AlphaFoldDB" id="A0A918WN18"/>
<dbReference type="RefSeq" id="WP_189412169.1">
    <property type="nucleotide sequence ID" value="NZ_BMYJ01000008.1"/>
</dbReference>
<proteinExistence type="predicted"/>
<dbReference type="InterPro" id="IPR009057">
    <property type="entry name" value="Homeodomain-like_sf"/>
</dbReference>